<dbReference type="InterPro" id="IPR021905">
    <property type="entry name" value="DUF3517"/>
</dbReference>
<dbReference type="RefSeq" id="XP_033655473.1">
    <property type="nucleotide sequence ID" value="XM_033799685.1"/>
</dbReference>
<dbReference type="GeneID" id="54552860"/>
<keyword evidence="4" id="KW-1185">Reference proteome</keyword>
<dbReference type="GO" id="GO:0005829">
    <property type="term" value="C:cytosol"/>
    <property type="evidence" value="ECO:0007669"/>
    <property type="project" value="TreeGrafter"/>
</dbReference>
<dbReference type="PROSITE" id="PS50235">
    <property type="entry name" value="USP_3"/>
    <property type="match status" value="1"/>
</dbReference>
<dbReference type="PROSITE" id="PS00973">
    <property type="entry name" value="USP_2"/>
    <property type="match status" value="1"/>
</dbReference>
<accession>A0A6A6JNU1</accession>
<dbReference type="EMBL" id="ML986489">
    <property type="protein sequence ID" value="KAF2277934.1"/>
    <property type="molecule type" value="Genomic_DNA"/>
</dbReference>
<dbReference type="Gene3D" id="3.90.70.10">
    <property type="entry name" value="Cysteine proteinases"/>
    <property type="match status" value="1"/>
</dbReference>
<dbReference type="InterPro" id="IPR050164">
    <property type="entry name" value="Peptidase_C19"/>
</dbReference>
<dbReference type="PANTHER" id="PTHR24006:SF925">
    <property type="entry name" value="UBIQUITINYL HYDROLASE 1"/>
    <property type="match status" value="1"/>
</dbReference>
<evidence type="ECO:0000259" key="2">
    <source>
        <dbReference type="PROSITE" id="PS50235"/>
    </source>
</evidence>
<dbReference type="OrthoDB" id="420187at2759"/>
<name>A0A6A6JNU1_WESOR</name>
<sequence>MSQPAAGDRMESAVPDEVTATPSPPPRNPLEDEDSTLTRKRRRLDSAPAEQLVEMTIRSQPPSSPQPLSKESDAPANEHPGDSDTAAPQGDGADSPAVIPIDDDDDCDSSDTLGDYQRGDDLLFRRFPFASTFGDDCQAALAQMINHIQAADEIDPKLLPQLSDWLSQLPSWALRPAAYQTRTIFWADFDVFVGKVLSRKQPYGRFCRDALDAQEIVYSFLKCYVILCARILRAEADMLSQAIGDGDPEPNLIGYKYIRHLQMLFRPEGVNLFTILGRDYGADIPDLVNRLWTDFLESPTNGLQHLLADVAVIGQKASSPGRNSTIYNATPLWSYAGRFLHEIPGAEGVLDRNEFCRAAVRYFWICDNLLQDPSNVTDVAPIRDIISGLSELLADACQWDRAVALDFVKALLPSEWNNQGESSSGSSAIESLALANSHGARSRPALVCNAWRFKLLKRYLVKGKMELRVMSISAMDQILVHMWKAYNQSEEGMQHPVLQYLAQFLLDEQIIDYIISVESHPQLICRSGNIVGFLVVSHRFSEEQADAIWRSLSNSQDPRVVSAILAMLRQITNLMRVQDLLYLSNKLYNHPVESYTIEMLRFNVDIYERLRHNISSWPVIHEHARPWDVAIRMIQETGPSRDSTKQKLELHREACEQLEHMSASISERHPIYDACAKHIAEKSPKATGSIRAINIIWKHHSYTDSSFFRSRSDIVTWILNELCSFIEAEARQEIYQLYPHALEIRLDMLRSLVSQVPEAIPRELYIQIWDHTVGRFAFDNRSRDRAWQKFTDCSRSGTRSRFCKELIMSYIPGLDPQYYTHGMFDFVACFRFPSWTESPSESNEDPLQIPGADLLWQLMMKAPPGTIEDKVADLLAARYVKVSIYENLTVDNLEAAHVALAGKCANELLKAHRILRSGGLERPTDAMDVGLSEDARKQTELRLSRTVLLQKILLKNIRERSAFRHSQALESDDEPMETEDVVGEPIEITYNATNSTSRREKLLMGIANTVQELEHRLCRATGFTKVNIFSSGRKINSLEQLQAKLAETTLTSNAHILVQKAAGSASLKPHAYERSGTSAFEAAVLAHFEELFACMDSDDHVSQAIFDLLMSFPYRDRFADDIMYNGAPADSIFPPGKIFQAEYAAHALLCRFRERLRKGAIEDPALLNCVRILDGAILNPRLMHASFSGKNELHLAEVLVRCLLELLKERPPQEISSQYFSDPCKLVDRLITLIHVAMESSSELPSIAWTSYATILEASLHSNVVWTEFVSRSNISPLHQLLLLTDKRQPLREQVAQSIASVCGGDLPSTSALTKKEIVERFWSIISSVLPAAVEYTAQSPQLFTLAELVFRAYDETSRNEASLKSCLQSWGALLSEYRHEEFVGRDEVDHVVLGFTKLLLCCVSSIKSFKKSLNAIPLAKRLYERFLFVPRLAEIPDGDTQSPVLPVLESGTRMELYSLILALIDDRVSYDALLDLAEDVAASTYLAQRPYGFDRTNEIRSPTGYVGLLNPRAICYMNSLLTQLFMNVNFRKFVLGLRVSDFTPSLRLLSETQRLFAEMQNSYRKSADPRAFASCLKDIEGLPIDIAVQMDADEFYNLLFDQWEAQMLSPQTKRQFRSFYGGQTMNQIKSKECNHVSERVESFFVVQCDVQGKASLLDSLQAFVEGDVMEGDNKYKCESCGGKFVDAVKRTCLKDVPDNLIFHLKRFDYDLVEMTRTKVNDYFHFPMVLDVSPYKVEYLGDPSKPRKEDIFELSGVLVHYGTADNGHYFSYIRERPCPSGGTSNWFEFNDRDVGRFEPADIPKQAFGGFFEDAPQMQKPYSAYMLFYQRKTAIEKDQQDYSIDATGGPIKVSVPLAFKEAIDKDNQDFIREYCLHDPGHTSFVRQMLTKLRSVNEGACSEDHVQESQTLHMALEHLYQILPRQRNCESFEELLSQLRRIVLSCANCSAIALERLSRNRHALSNLLLQCPYQKVRAQSRALLVDCLQFLREKDPSAYFGTDGSDSDEDVMSTTPSQGVLFDMAERLCVLSAETYESPRGWEDVYHVLCELSGMGSVESALLLRQGLLGFCLRTLGLHASPTTRSSHEYVCTLMEKRRHILTKLIEFVSVLLSHLDIRLPPLPASAQHDDRFLYQNRALHKFPLTVTEKSLLLTWDQENSVYAVLDKIIEVFDSSRSEVDCPGRILEWMLQSEEHRIRQAVFFTMSEGITLTVPYSDPYVKAAVAFCEACPNLQNVHDIIGTIATNAATLKDAGGEAHIYFLSALPTMRNMHAPDQGHPSFYHTALLKCRIYSIPLLLYEDEEVRAATATHVYHLTTYGPEEGLLSGTILNVYYTTLRRMALDMIVKLRSEHRRGTSRAYADSLLQACRAVVQQFGTLLGSNDPHILNLRVPADDDVMNIAQELEELSRAWSDDLTPFSTGGELNFRRSASPIEITLADLESEQSDFGSESDDAVEAIGS</sequence>
<dbReference type="Pfam" id="PF12030">
    <property type="entry name" value="DUF3517"/>
    <property type="match status" value="1"/>
</dbReference>
<evidence type="ECO:0000313" key="4">
    <source>
        <dbReference type="Proteomes" id="UP000800097"/>
    </source>
</evidence>
<organism evidence="3 4">
    <name type="scientific">Westerdykella ornata</name>
    <dbReference type="NCBI Taxonomy" id="318751"/>
    <lineage>
        <taxon>Eukaryota</taxon>
        <taxon>Fungi</taxon>
        <taxon>Dikarya</taxon>
        <taxon>Ascomycota</taxon>
        <taxon>Pezizomycotina</taxon>
        <taxon>Dothideomycetes</taxon>
        <taxon>Pleosporomycetidae</taxon>
        <taxon>Pleosporales</taxon>
        <taxon>Sporormiaceae</taxon>
        <taxon>Westerdykella</taxon>
    </lineage>
</organism>
<evidence type="ECO:0000256" key="1">
    <source>
        <dbReference type="SAM" id="MobiDB-lite"/>
    </source>
</evidence>
<dbReference type="InterPro" id="IPR016024">
    <property type="entry name" value="ARM-type_fold"/>
</dbReference>
<dbReference type="GO" id="GO:0016579">
    <property type="term" value="P:protein deubiquitination"/>
    <property type="evidence" value="ECO:0007669"/>
    <property type="project" value="InterPro"/>
</dbReference>
<dbReference type="GO" id="GO:0004843">
    <property type="term" value="F:cysteine-type deubiquitinase activity"/>
    <property type="evidence" value="ECO:0007669"/>
    <property type="project" value="InterPro"/>
</dbReference>
<proteinExistence type="predicted"/>
<evidence type="ECO:0000313" key="3">
    <source>
        <dbReference type="EMBL" id="KAF2277934.1"/>
    </source>
</evidence>
<dbReference type="GO" id="GO:0005634">
    <property type="term" value="C:nucleus"/>
    <property type="evidence" value="ECO:0007669"/>
    <property type="project" value="TreeGrafter"/>
</dbReference>
<reference evidence="3" key="1">
    <citation type="journal article" date="2020" name="Stud. Mycol.">
        <title>101 Dothideomycetes genomes: a test case for predicting lifestyles and emergence of pathogens.</title>
        <authorList>
            <person name="Haridas S."/>
            <person name="Albert R."/>
            <person name="Binder M."/>
            <person name="Bloem J."/>
            <person name="Labutti K."/>
            <person name="Salamov A."/>
            <person name="Andreopoulos B."/>
            <person name="Baker S."/>
            <person name="Barry K."/>
            <person name="Bills G."/>
            <person name="Bluhm B."/>
            <person name="Cannon C."/>
            <person name="Castanera R."/>
            <person name="Culley D."/>
            <person name="Daum C."/>
            <person name="Ezra D."/>
            <person name="Gonzalez J."/>
            <person name="Henrissat B."/>
            <person name="Kuo A."/>
            <person name="Liang C."/>
            <person name="Lipzen A."/>
            <person name="Lutzoni F."/>
            <person name="Magnuson J."/>
            <person name="Mondo S."/>
            <person name="Nolan M."/>
            <person name="Ohm R."/>
            <person name="Pangilinan J."/>
            <person name="Park H.-J."/>
            <person name="Ramirez L."/>
            <person name="Alfaro M."/>
            <person name="Sun H."/>
            <person name="Tritt A."/>
            <person name="Yoshinaga Y."/>
            <person name="Zwiers L.-H."/>
            <person name="Turgeon B."/>
            <person name="Goodwin S."/>
            <person name="Spatafora J."/>
            <person name="Crous P."/>
            <person name="Grigoriev I."/>
        </authorList>
    </citation>
    <scope>NUCLEOTIDE SEQUENCE</scope>
    <source>
        <strain evidence="3">CBS 379.55</strain>
    </source>
</reference>
<dbReference type="Proteomes" id="UP000800097">
    <property type="component" value="Unassembled WGS sequence"/>
</dbReference>
<dbReference type="PANTHER" id="PTHR24006">
    <property type="entry name" value="UBIQUITIN CARBOXYL-TERMINAL HYDROLASE"/>
    <property type="match status" value="1"/>
</dbReference>
<dbReference type="SUPFAM" id="SSF54001">
    <property type="entry name" value="Cysteine proteinases"/>
    <property type="match status" value="1"/>
</dbReference>
<dbReference type="SUPFAM" id="SSF48371">
    <property type="entry name" value="ARM repeat"/>
    <property type="match status" value="1"/>
</dbReference>
<dbReference type="InterPro" id="IPR001394">
    <property type="entry name" value="Peptidase_C19_UCH"/>
</dbReference>
<feature type="region of interest" description="Disordered" evidence="1">
    <location>
        <begin position="2440"/>
        <end position="2459"/>
    </location>
</feature>
<dbReference type="InterPro" id="IPR028889">
    <property type="entry name" value="USP"/>
</dbReference>
<dbReference type="InterPro" id="IPR038765">
    <property type="entry name" value="Papain-like_cys_pep_sf"/>
</dbReference>
<feature type="domain" description="USP" evidence="2">
    <location>
        <begin position="1507"/>
        <end position="1831"/>
    </location>
</feature>
<protein>
    <recommendedName>
        <fullName evidence="2">USP domain-containing protein</fullName>
    </recommendedName>
</protein>
<dbReference type="Pfam" id="PF00443">
    <property type="entry name" value="UCH"/>
    <property type="match status" value="1"/>
</dbReference>
<feature type="region of interest" description="Disordered" evidence="1">
    <location>
        <begin position="1"/>
        <end position="115"/>
    </location>
</feature>
<dbReference type="InterPro" id="IPR018200">
    <property type="entry name" value="USP_CS"/>
</dbReference>
<gene>
    <name evidence="3" type="ORF">EI97DRAFT_441220</name>
</gene>